<accession>A0A6M3IWQ5</accession>
<dbReference type="EMBL" id="MT141443">
    <property type="protein sequence ID" value="QJA61485.1"/>
    <property type="molecule type" value="Genomic_DNA"/>
</dbReference>
<sequence length="57" mass="6549">MKTKTTLAITVIYRRPEDIEEVQRLSKEAKGFKQAAIYLAGLYAITDMIKKSKPFSR</sequence>
<evidence type="ECO:0000313" key="1">
    <source>
        <dbReference type="EMBL" id="QJA61485.1"/>
    </source>
</evidence>
<proteinExistence type="predicted"/>
<reference evidence="1" key="1">
    <citation type="submission" date="2020-03" db="EMBL/GenBank/DDBJ databases">
        <title>The deep terrestrial virosphere.</title>
        <authorList>
            <person name="Holmfeldt K."/>
            <person name="Nilsson E."/>
            <person name="Simone D."/>
            <person name="Lopez-Fernandez M."/>
            <person name="Wu X."/>
            <person name="de Brujin I."/>
            <person name="Lundin D."/>
            <person name="Andersson A."/>
            <person name="Bertilsson S."/>
            <person name="Dopson M."/>
        </authorList>
    </citation>
    <scope>NUCLEOTIDE SEQUENCE</scope>
    <source>
        <strain evidence="2">MM415A00651</strain>
        <strain evidence="1">MM415B00931</strain>
    </source>
</reference>
<dbReference type="EMBL" id="MT142436">
    <property type="protein sequence ID" value="QJA80814.1"/>
    <property type="molecule type" value="Genomic_DNA"/>
</dbReference>
<name>A0A6M3IWQ5_9ZZZZ</name>
<evidence type="ECO:0000313" key="2">
    <source>
        <dbReference type="EMBL" id="QJA80814.1"/>
    </source>
</evidence>
<protein>
    <submittedName>
        <fullName evidence="1">Uncharacterized protein</fullName>
    </submittedName>
</protein>
<dbReference type="AlphaFoldDB" id="A0A6M3IWQ5"/>
<gene>
    <name evidence="2" type="ORF">MM415A00651_0027</name>
    <name evidence="1" type="ORF">MM415B00931_0006</name>
</gene>
<organism evidence="1">
    <name type="scientific">viral metagenome</name>
    <dbReference type="NCBI Taxonomy" id="1070528"/>
    <lineage>
        <taxon>unclassified sequences</taxon>
        <taxon>metagenomes</taxon>
        <taxon>organismal metagenomes</taxon>
    </lineage>
</organism>